<feature type="chain" id="PRO_5040141556" evidence="2">
    <location>
        <begin position="19"/>
        <end position="473"/>
    </location>
</feature>
<dbReference type="EMBL" id="CABFNQ020000709">
    <property type="protein sequence ID" value="CAH0025263.1"/>
    <property type="molecule type" value="Genomic_DNA"/>
</dbReference>
<dbReference type="Pfam" id="PF00201">
    <property type="entry name" value="UDPGT"/>
    <property type="match status" value="1"/>
</dbReference>
<feature type="signal peptide" evidence="2">
    <location>
        <begin position="1"/>
        <end position="18"/>
    </location>
</feature>
<dbReference type="AlphaFoldDB" id="A0A9N9VHK7"/>
<organism evidence="3 4">
    <name type="scientific">Clonostachys rhizophaga</name>
    <dbReference type="NCBI Taxonomy" id="160324"/>
    <lineage>
        <taxon>Eukaryota</taxon>
        <taxon>Fungi</taxon>
        <taxon>Dikarya</taxon>
        <taxon>Ascomycota</taxon>
        <taxon>Pezizomycotina</taxon>
        <taxon>Sordariomycetes</taxon>
        <taxon>Hypocreomycetidae</taxon>
        <taxon>Hypocreales</taxon>
        <taxon>Bionectriaceae</taxon>
        <taxon>Clonostachys</taxon>
    </lineage>
</organism>
<evidence type="ECO:0000313" key="4">
    <source>
        <dbReference type="Proteomes" id="UP000696573"/>
    </source>
</evidence>
<dbReference type="SUPFAM" id="SSF53756">
    <property type="entry name" value="UDP-Glycosyltransferase/glycogen phosphorylase"/>
    <property type="match status" value="1"/>
</dbReference>
<keyword evidence="1" id="KW-0808">Transferase</keyword>
<dbReference type="Gene3D" id="3.40.50.2000">
    <property type="entry name" value="Glycogen Phosphorylase B"/>
    <property type="match status" value="1"/>
</dbReference>
<proteinExistence type="predicted"/>
<dbReference type="Proteomes" id="UP000696573">
    <property type="component" value="Unassembled WGS sequence"/>
</dbReference>
<keyword evidence="4" id="KW-1185">Reference proteome</keyword>
<evidence type="ECO:0000256" key="2">
    <source>
        <dbReference type="SAM" id="SignalP"/>
    </source>
</evidence>
<sequence>MFIRILLLTGALIAAFVALYLPSSPEERPPYIQGRNRTALFISNIEHGLSNVHIATASSLLENYPDIEFAQAKTPAAKEITYHEIDGMAYFSILPLSITPPGSAGIAKFSSNVQTWISPWDVEEHMSIYNQIGALIDEIDPAVVVLDTLVRPAVDRIRDGNWMHAFIKPQTTAENFIGGQPYGSMFWKYPALTSGFGFPVPYKKDAVLRERGVKDPINFFNLHRPDIPWITMTTNGVSIPLDVVPANVTCAGPILLSVAPAQEQDPELTQWVQRSPTVLIALGSGFKYPLNYAQAMTGAVVDVLSKTDLQILWKFDEDGDYSDDVLAPLAPYIKTGRLRMLNWLTIDIMSLLESGGITAFVHHGGSNCFNEGLADGVPHVVLPLWADLYNFAAIAENVGIGIWACKDTSPNWTAEGISGAILKAAAGEGSDVALRQKSKSLGDKLRAGEQGRDIAAREIAKLAYIKEGQRETL</sequence>
<evidence type="ECO:0000256" key="1">
    <source>
        <dbReference type="ARBA" id="ARBA00022679"/>
    </source>
</evidence>
<name>A0A9N9VHK7_9HYPO</name>
<dbReference type="PANTHER" id="PTHR48050">
    <property type="entry name" value="STEROL 3-BETA-GLUCOSYLTRANSFERASE"/>
    <property type="match status" value="1"/>
</dbReference>
<gene>
    <name evidence="3" type="ORF">CRHIZ90672A_00015797</name>
</gene>
<keyword evidence="2" id="KW-0732">Signal</keyword>
<protein>
    <submittedName>
        <fullName evidence="3">Uncharacterized protein</fullName>
    </submittedName>
</protein>
<dbReference type="OrthoDB" id="407298at2759"/>
<dbReference type="InterPro" id="IPR050426">
    <property type="entry name" value="Glycosyltransferase_28"/>
</dbReference>
<comment type="caution">
    <text evidence="3">The sequence shown here is derived from an EMBL/GenBank/DDBJ whole genome shotgun (WGS) entry which is preliminary data.</text>
</comment>
<evidence type="ECO:0000313" key="3">
    <source>
        <dbReference type="EMBL" id="CAH0025263.1"/>
    </source>
</evidence>
<dbReference type="PANTHER" id="PTHR48050:SF13">
    <property type="entry name" value="STEROL 3-BETA-GLUCOSYLTRANSFERASE UGT80A2"/>
    <property type="match status" value="1"/>
</dbReference>
<accession>A0A9N9VHK7</accession>
<reference evidence="3" key="1">
    <citation type="submission" date="2021-10" db="EMBL/GenBank/DDBJ databases">
        <authorList>
            <person name="Piombo E."/>
        </authorList>
    </citation>
    <scope>NUCLEOTIDE SEQUENCE</scope>
</reference>
<dbReference type="InterPro" id="IPR002213">
    <property type="entry name" value="UDP_glucos_trans"/>
</dbReference>
<dbReference type="GO" id="GO:0008194">
    <property type="term" value="F:UDP-glycosyltransferase activity"/>
    <property type="evidence" value="ECO:0007669"/>
    <property type="project" value="InterPro"/>
</dbReference>